<sequence>MPTGRAGRKFEELSSVRFLDKDGYINKEGFTKDVAAISSRFEKKNKQQ</sequence>
<evidence type="ECO:0000313" key="2">
    <source>
        <dbReference type="Proteomes" id="UP001162060"/>
    </source>
</evidence>
<evidence type="ECO:0008006" key="3">
    <source>
        <dbReference type="Google" id="ProtNLM"/>
    </source>
</evidence>
<gene>
    <name evidence="1" type="ORF">PM001_LOCUS31828</name>
</gene>
<reference evidence="1" key="1">
    <citation type="submission" date="2024-01" db="EMBL/GenBank/DDBJ databases">
        <authorList>
            <person name="Webb A."/>
        </authorList>
    </citation>
    <scope>NUCLEOTIDE SEQUENCE</scope>
    <source>
        <strain evidence="1">Pm1</strain>
    </source>
</reference>
<dbReference type="AlphaFoldDB" id="A0AAV1VK94"/>
<accession>A0AAV1VK94</accession>
<protein>
    <recommendedName>
        <fullName evidence="3">EF-hand domain-containing protein</fullName>
    </recommendedName>
</protein>
<comment type="caution">
    <text evidence="1">The sequence shown here is derived from an EMBL/GenBank/DDBJ whole genome shotgun (WGS) entry which is preliminary data.</text>
</comment>
<organism evidence="1 2">
    <name type="scientific">Peronospora matthiolae</name>
    <dbReference type="NCBI Taxonomy" id="2874970"/>
    <lineage>
        <taxon>Eukaryota</taxon>
        <taxon>Sar</taxon>
        <taxon>Stramenopiles</taxon>
        <taxon>Oomycota</taxon>
        <taxon>Peronosporomycetes</taxon>
        <taxon>Peronosporales</taxon>
        <taxon>Peronosporaceae</taxon>
        <taxon>Peronospora</taxon>
    </lineage>
</organism>
<dbReference type="EMBL" id="CAKLBY020000374">
    <property type="protein sequence ID" value="CAK7946678.1"/>
    <property type="molecule type" value="Genomic_DNA"/>
</dbReference>
<name>A0AAV1VK94_9STRA</name>
<dbReference type="Proteomes" id="UP001162060">
    <property type="component" value="Unassembled WGS sequence"/>
</dbReference>
<evidence type="ECO:0000313" key="1">
    <source>
        <dbReference type="EMBL" id="CAK7946678.1"/>
    </source>
</evidence>
<proteinExistence type="predicted"/>